<feature type="region of interest" description="Disordered" evidence="1">
    <location>
        <begin position="1"/>
        <end position="65"/>
    </location>
</feature>
<protein>
    <submittedName>
        <fullName evidence="2">Uncharacterized protein</fullName>
    </submittedName>
</protein>
<dbReference type="AlphaFoldDB" id="A0A7S1U061"/>
<proteinExistence type="predicted"/>
<dbReference type="EMBL" id="HBGJ01016653">
    <property type="protein sequence ID" value="CAD9252311.1"/>
    <property type="molecule type" value="Transcribed_RNA"/>
</dbReference>
<sequence length="163" mass="17466">MGPRGSPMLGPLTPSRRVTAALSFSPRPSADKDTDTLFPGSDADAKNAPPLVGFGKSKPTTAPGVKETLTLTGTARGDSPATATYSRFGECPSWMGSPGATCALELNYVRSNKWDQVPEGIRRMVDRFAPKIRQLPYTAPGMAAYMRVKQAAATSKGWFKKKE</sequence>
<name>A0A7S1U061_9STRA</name>
<accession>A0A7S1U061</accession>
<organism evidence="2">
    <name type="scientific">Phaeomonas parva</name>
    <dbReference type="NCBI Taxonomy" id="124430"/>
    <lineage>
        <taxon>Eukaryota</taxon>
        <taxon>Sar</taxon>
        <taxon>Stramenopiles</taxon>
        <taxon>Ochrophyta</taxon>
        <taxon>Pinguiophyceae</taxon>
        <taxon>Pinguiochrysidales</taxon>
        <taxon>Pinguiochrysidaceae</taxon>
        <taxon>Phaeomonas</taxon>
    </lineage>
</organism>
<gene>
    <name evidence="2" type="ORF">PPAR1163_LOCUS10675</name>
</gene>
<evidence type="ECO:0000256" key="1">
    <source>
        <dbReference type="SAM" id="MobiDB-lite"/>
    </source>
</evidence>
<evidence type="ECO:0000313" key="2">
    <source>
        <dbReference type="EMBL" id="CAD9252311.1"/>
    </source>
</evidence>
<reference evidence="2" key="1">
    <citation type="submission" date="2021-01" db="EMBL/GenBank/DDBJ databases">
        <authorList>
            <person name="Corre E."/>
            <person name="Pelletier E."/>
            <person name="Niang G."/>
            <person name="Scheremetjew M."/>
            <person name="Finn R."/>
            <person name="Kale V."/>
            <person name="Holt S."/>
            <person name="Cochrane G."/>
            <person name="Meng A."/>
            <person name="Brown T."/>
            <person name="Cohen L."/>
        </authorList>
    </citation>
    <scope>NUCLEOTIDE SEQUENCE</scope>
    <source>
        <strain evidence="2">CCMP2877</strain>
    </source>
</reference>